<gene>
    <name evidence="1" type="ORF">SAMIE_1024610</name>
</gene>
<keyword evidence="2" id="KW-1185">Reference proteome</keyword>
<organism evidence="1 2">
    <name type="scientific">Sphingobium amiense</name>
    <dbReference type="NCBI Taxonomy" id="135719"/>
    <lineage>
        <taxon>Bacteria</taxon>
        <taxon>Pseudomonadati</taxon>
        <taxon>Pseudomonadota</taxon>
        <taxon>Alphaproteobacteria</taxon>
        <taxon>Sphingomonadales</taxon>
        <taxon>Sphingomonadaceae</taxon>
        <taxon>Sphingobium</taxon>
    </lineage>
</organism>
<evidence type="ECO:0000313" key="1">
    <source>
        <dbReference type="EMBL" id="BBD98960.1"/>
    </source>
</evidence>
<accession>A0A494WDN0</accession>
<dbReference type="AlphaFoldDB" id="A0A494WDN0"/>
<dbReference type="Proteomes" id="UP000279959">
    <property type="component" value="Chromosome"/>
</dbReference>
<proteinExistence type="predicted"/>
<dbReference type="EMBL" id="AP018664">
    <property type="protein sequence ID" value="BBD98960.1"/>
    <property type="molecule type" value="Genomic_DNA"/>
</dbReference>
<dbReference type="KEGG" id="sami:SAMIE_1024610"/>
<evidence type="ECO:0000313" key="2">
    <source>
        <dbReference type="Proteomes" id="UP000279959"/>
    </source>
</evidence>
<name>A0A494WDN0_9SPHN</name>
<sequence length="131" mass="14400">MPLDGYISGREIVAGVRTQLSGLKAGQRAAFGWDQVNALSECPANVMRVPPEDLLPAWQALQASFRLEYVAGFVRDIVPRETARWFLFQATKFNAEAATLFDKAGARLVADVIVPRSVVDAIVRRKARQAA</sequence>
<reference evidence="1 2" key="1">
    <citation type="submission" date="2018-05" db="EMBL/GenBank/DDBJ databases">
        <title>Complete Genome Sequence of the Nonylphenol-Degrading Bacterium Sphingobium amiense DSM 16289T.</title>
        <authorList>
            <person name="Ootsuka M."/>
            <person name="Nishizawa T."/>
            <person name="Ohta H."/>
        </authorList>
    </citation>
    <scope>NUCLEOTIDE SEQUENCE [LARGE SCALE GENOMIC DNA]</scope>
    <source>
        <strain evidence="1 2">DSM 16289</strain>
    </source>
</reference>
<protein>
    <submittedName>
        <fullName evidence="1">Uncharacterized protein</fullName>
    </submittedName>
</protein>